<dbReference type="AlphaFoldDB" id="A0A556AQ01"/>
<keyword evidence="2" id="KW-0560">Oxidoreductase</keyword>
<dbReference type="OrthoDB" id="9802510at2"/>
<keyword evidence="5" id="KW-1185">Reference proteome</keyword>
<sequence length="198" mass="21975">MPDTRTPTYPIAEDYLSRWSPRAFSDEEVSEAALLTMIEAARWAPSCYNSQPWRFIYVRKGEPVWEASLDTLVPFNRMWGEKAGAVVFLVSAVKMITKPGEAPAPADYHTFDSGAAWAYFALQASRMGLASHGVAGFDKDKVRQLFSIPQDFTCEIAILAGKPGDKSGLPEFLQGKEEPSQRRPLAEIAFNGYFQGSL</sequence>
<organism evidence="4 5">
    <name type="scientific">Verticiella sediminum</name>
    <dbReference type="NCBI Taxonomy" id="1247510"/>
    <lineage>
        <taxon>Bacteria</taxon>
        <taxon>Pseudomonadati</taxon>
        <taxon>Pseudomonadota</taxon>
        <taxon>Betaproteobacteria</taxon>
        <taxon>Burkholderiales</taxon>
        <taxon>Alcaligenaceae</taxon>
        <taxon>Verticiella</taxon>
    </lineage>
</organism>
<protein>
    <submittedName>
        <fullName evidence="4">Nitroreductase family protein</fullName>
    </submittedName>
</protein>
<feature type="domain" description="Nitroreductase" evidence="3">
    <location>
        <begin position="17"/>
        <end position="157"/>
    </location>
</feature>
<evidence type="ECO:0000256" key="1">
    <source>
        <dbReference type="ARBA" id="ARBA00007118"/>
    </source>
</evidence>
<gene>
    <name evidence="4" type="ORF">FOZ76_10905</name>
</gene>
<dbReference type="SUPFAM" id="SSF55469">
    <property type="entry name" value="FMN-dependent nitroreductase-like"/>
    <property type="match status" value="1"/>
</dbReference>
<proteinExistence type="inferred from homology"/>
<accession>A0A556AQ01</accession>
<evidence type="ECO:0000259" key="3">
    <source>
        <dbReference type="Pfam" id="PF00881"/>
    </source>
</evidence>
<dbReference type="Proteomes" id="UP000318405">
    <property type="component" value="Unassembled WGS sequence"/>
</dbReference>
<dbReference type="PANTHER" id="PTHR43673">
    <property type="entry name" value="NAD(P)H NITROREDUCTASE YDGI-RELATED"/>
    <property type="match status" value="1"/>
</dbReference>
<dbReference type="EMBL" id="VLTJ01000022">
    <property type="protein sequence ID" value="TSH94979.1"/>
    <property type="molecule type" value="Genomic_DNA"/>
</dbReference>
<dbReference type="PANTHER" id="PTHR43673:SF10">
    <property type="entry name" value="NADH DEHYDROGENASE_NAD(P)H NITROREDUCTASE XCC3605-RELATED"/>
    <property type="match status" value="1"/>
</dbReference>
<evidence type="ECO:0000256" key="2">
    <source>
        <dbReference type="ARBA" id="ARBA00023002"/>
    </source>
</evidence>
<reference evidence="4 5" key="1">
    <citation type="submission" date="2019-07" db="EMBL/GenBank/DDBJ databases">
        <title>Qingshengfaniella alkalisoli gen. nov., sp. nov., isolated from saline soil.</title>
        <authorList>
            <person name="Xu L."/>
            <person name="Huang X.-X."/>
            <person name="Sun J.-Q."/>
        </authorList>
    </citation>
    <scope>NUCLEOTIDE SEQUENCE [LARGE SCALE GENOMIC DNA]</scope>
    <source>
        <strain evidence="4 5">DSM 27279</strain>
    </source>
</reference>
<comment type="similarity">
    <text evidence="1">Belongs to the nitroreductase family.</text>
</comment>
<dbReference type="Pfam" id="PF00881">
    <property type="entry name" value="Nitroreductase"/>
    <property type="match status" value="1"/>
</dbReference>
<comment type="caution">
    <text evidence="4">The sequence shown here is derived from an EMBL/GenBank/DDBJ whole genome shotgun (WGS) entry which is preliminary data.</text>
</comment>
<dbReference type="InterPro" id="IPR029479">
    <property type="entry name" value="Nitroreductase"/>
</dbReference>
<dbReference type="InterPro" id="IPR000415">
    <property type="entry name" value="Nitroreductase-like"/>
</dbReference>
<evidence type="ECO:0000313" key="5">
    <source>
        <dbReference type="Proteomes" id="UP000318405"/>
    </source>
</evidence>
<dbReference type="GO" id="GO:0016491">
    <property type="term" value="F:oxidoreductase activity"/>
    <property type="evidence" value="ECO:0007669"/>
    <property type="project" value="UniProtKB-KW"/>
</dbReference>
<dbReference type="Gene3D" id="3.40.109.10">
    <property type="entry name" value="NADH Oxidase"/>
    <property type="match status" value="1"/>
</dbReference>
<dbReference type="RefSeq" id="WP_143948291.1">
    <property type="nucleotide sequence ID" value="NZ_BAABMB010000002.1"/>
</dbReference>
<name>A0A556AQ01_9BURK</name>
<dbReference type="CDD" id="cd02138">
    <property type="entry name" value="TdsD-like"/>
    <property type="match status" value="1"/>
</dbReference>
<evidence type="ECO:0000313" key="4">
    <source>
        <dbReference type="EMBL" id="TSH94979.1"/>
    </source>
</evidence>